<evidence type="ECO:0000256" key="4">
    <source>
        <dbReference type="ARBA" id="ARBA00022806"/>
    </source>
</evidence>
<dbReference type="SMART" id="SM00490">
    <property type="entry name" value="HELICc"/>
    <property type="match status" value="1"/>
</dbReference>
<dbReference type="CDD" id="cd17920">
    <property type="entry name" value="DEXHc_RecQ"/>
    <property type="match status" value="1"/>
</dbReference>
<comment type="subcellular location">
    <subcellularLocation>
        <location evidence="8">Nucleus</location>
    </subcellularLocation>
</comment>
<evidence type="ECO:0000256" key="2">
    <source>
        <dbReference type="ARBA" id="ARBA00022741"/>
    </source>
</evidence>
<dbReference type="InterPro" id="IPR001650">
    <property type="entry name" value="Helicase_C-like"/>
</dbReference>
<evidence type="ECO:0000313" key="12">
    <source>
        <dbReference type="Proteomes" id="UP000825002"/>
    </source>
</evidence>
<dbReference type="Proteomes" id="UP000825002">
    <property type="component" value="Unassembled WGS sequence"/>
</dbReference>
<feature type="domain" description="Helicase ATP-binding" evidence="9">
    <location>
        <begin position="46"/>
        <end position="221"/>
    </location>
</feature>
<comment type="catalytic activity">
    <reaction evidence="6 8">
        <text>Couples ATP hydrolysis with the unwinding of duplex DNA by translocating in the 3'-5' direction.</text>
        <dbReference type="EC" id="5.6.2.4"/>
    </reaction>
</comment>
<gene>
    <name evidence="11" type="primary">Recql5</name>
    <name evidence="11" type="ORF">GZH46_02041</name>
</gene>
<dbReference type="Gene3D" id="3.40.50.300">
    <property type="entry name" value="P-loop containing nucleotide triphosphate hydrolases"/>
    <property type="match status" value="2"/>
</dbReference>
<organism evidence="11 12">
    <name type="scientific">Fragariocoptes setiger</name>
    <dbReference type="NCBI Taxonomy" id="1670756"/>
    <lineage>
        <taxon>Eukaryota</taxon>
        <taxon>Metazoa</taxon>
        <taxon>Ecdysozoa</taxon>
        <taxon>Arthropoda</taxon>
        <taxon>Chelicerata</taxon>
        <taxon>Arachnida</taxon>
        <taxon>Acari</taxon>
        <taxon>Acariformes</taxon>
        <taxon>Trombidiformes</taxon>
        <taxon>Prostigmata</taxon>
        <taxon>Eupodina</taxon>
        <taxon>Eriophyoidea</taxon>
        <taxon>Phytoptidae</taxon>
        <taxon>Fragariocoptes</taxon>
    </lineage>
</organism>
<evidence type="ECO:0000256" key="7">
    <source>
        <dbReference type="ARBA" id="ARBA00049360"/>
    </source>
</evidence>
<dbReference type="PROSITE" id="PS51194">
    <property type="entry name" value="HELICASE_CTER"/>
    <property type="match status" value="1"/>
</dbReference>
<evidence type="ECO:0000256" key="8">
    <source>
        <dbReference type="RuleBase" id="RU364117"/>
    </source>
</evidence>
<dbReference type="Pfam" id="PF00270">
    <property type="entry name" value="DEAD"/>
    <property type="match status" value="1"/>
</dbReference>
<dbReference type="InterPro" id="IPR027417">
    <property type="entry name" value="P-loop_NTPase"/>
</dbReference>
<dbReference type="GO" id="GO:0004386">
    <property type="term" value="F:helicase activity"/>
    <property type="evidence" value="ECO:0007669"/>
    <property type="project" value="UniProtKB-KW"/>
</dbReference>
<dbReference type="EMBL" id="JAIFTH010000476">
    <property type="protein sequence ID" value="KAG9509440.1"/>
    <property type="molecule type" value="Genomic_DNA"/>
</dbReference>
<dbReference type="NCBIfam" id="TIGR00614">
    <property type="entry name" value="recQ_fam"/>
    <property type="match status" value="1"/>
</dbReference>
<keyword evidence="3 8" id="KW-0378">Hydrolase</keyword>
<keyword evidence="5 8" id="KW-0067">ATP-binding</keyword>
<comment type="caution">
    <text evidence="11">The sequence shown here is derived from an EMBL/GenBank/DDBJ whole genome shotgun (WGS) entry which is preliminary data.</text>
</comment>
<reference evidence="11 12" key="1">
    <citation type="submission" date="2020-10" db="EMBL/GenBank/DDBJ databases">
        <authorList>
            <person name="Klimov P.B."/>
            <person name="Dyachkov S.M."/>
            <person name="Chetverikov P.E."/>
        </authorList>
    </citation>
    <scope>NUCLEOTIDE SEQUENCE [LARGE SCALE GENOMIC DNA]</scope>
    <source>
        <strain evidence="11">BMOC 18-1129-001#AD2665</strain>
        <tissue evidence="11">Entire mites</tissue>
    </source>
</reference>
<keyword evidence="2 8" id="KW-0547">Nucleotide-binding</keyword>
<dbReference type="SMART" id="SM00487">
    <property type="entry name" value="DEXDc"/>
    <property type="match status" value="1"/>
</dbReference>
<evidence type="ECO:0000256" key="3">
    <source>
        <dbReference type="ARBA" id="ARBA00022801"/>
    </source>
</evidence>
<feature type="domain" description="Helicase C-terminal" evidence="10">
    <location>
        <begin position="290"/>
        <end position="444"/>
    </location>
</feature>
<dbReference type="InterPro" id="IPR032284">
    <property type="entry name" value="RecQ_Zn-bd"/>
</dbReference>
<evidence type="ECO:0000313" key="11">
    <source>
        <dbReference type="EMBL" id="KAG9509440.1"/>
    </source>
</evidence>
<dbReference type="EC" id="5.6.2.4" evidence="8"/>
<dbReference type="InterPro" id="IPR011545">
    <property type="entry name" value="DEAD/DEAH_box_helicase_dom"/>
</dbReference>
<proteinExistence type="inferred from homology"/>
<dbReference type="InterPro" id="IPR004589">
    <property type="entry name" value="DNA_helicase_ATP-dep_RecQ"/>
</dbReference>
<dbReference type="PROSITE" id="PS51192">
    <property type="entry name" value="HELICASE_ATP_BIND_1"/>
    <property type="match status" value="1"/>
</dbReference>
<comment type="catalytic activity">
    <reaction evidence="7 8">
        <text>ATP + H2O = ADP + phosphate + H(+)</text>
        <dbReference type="Rhea" id="RHEA:13065"/>
        <dbReference type="ChEBI" id="CHEBI:15377"/>
        <dbReference type="ChEBI" id="CHEBI:15378"/>
        <dbReference type="ChEBI" id="CHEBI:30616"/>
        <dbReference type="ChEBI" id="CHEBI:43474"/>
        <dbReference type="ChEBI" id="CHEBI:456216"/>
    </reaction>
</comment>
<dbReference type="SUPFAM" id="SSF52540">
    <property type="entry name" value="P-loop containing nucleoside triphosphate hydrolases"/>
    <property type="match status" value="1"/>
</dbReference>
<evidence type="ECO:0000256" key="6">
    <source>
        <dbReference type="ARBA" id="ARBA00034617"/>
    </source>
</evidence>
<comment type="similarity">
    <text evidence="1 8">Belongs to the helicase family. RecQ subfamily.</text>
</comment>
<dbReference type="Pfam" id="PF16124">
    <property type="entry name" value="RecQ_Zn_bind"/>
    <property type="match status" value="1"/>
</dbReference>
<evidence type="ECO:0000256" key="1">
    <source>
        <dbReference type="ARBA" id="ARBA00005446"/>
    </source>
</evidence>
<evidence type="ECO:0000259" key="10">
    <source>
        <dbReference type="PROSITE" id="PS51194"/>
    </source>
</evidence>
<dbReference type="Pfam" id="PF00271">
    <property type="entry name" value="Helicase_C"/>
    <property type="match status" value="1"/>
</dbReference>
<dbReference type="PANTHER" id="PTHR13710">
    <property type="entry name" value="DNA HELICASE RECQ FAMILY MEMBER"/>
    <property type="match status" value="1"/>
</dbReference>
<protein>
    <recommendedName>
        <fullName evidence="8">ATP-dependent DNA helicase</fullName>
        <ecNumber evidence="8">5.6.2.4</ecNumber>
    </recommendedName>
</protein>
<keyword evidence="4 8" id="KW-0347">Helicase</keyword>
<dbReference type="PANTHER" id="PTHR13710:SF152">
    <property type="entry name" value="ATP-DEPENDENT DNA HELICASE Q5"/>
    <property type="match status" value="1"/>
</dbReference>
<keyword evidence="12" id="KW-1185">Reference proteome</keyword>
<sequence length="586" mass="66509">MRQLNIKSMLISKNPTEVNYESINEILEKVFKHNDFRSDLQRDAITIACKAKNDIFVSLPTGSGKSLIYQLPAMYQNNGVTIVISPLVALINNQITNAQKLGIPCASVNSSMALSQINKIKTELLGKKISTRLLYLTPEMLCSPSFNQYLAAMYKNQQLRMIAIDEAHCVSSWGHEFRPHYLKLGMVRSKYPDIPMIALTATATSKVLEDIISLLHLNDPKKFISSSFRKNLYYDVQFVDELKDSLMINLQEFIEECFGLTSKDDVIDLTKEPDFTDGTMFMRASSYKASEYKNASKLNSKRSNGVAIVYCRTKATCEDIAASLCVKGIEARPYHSSLTPKQRVEIEDMWMKEEILVICATISFGMGIDKPNVRLVVHYNMSQSLANYYQESGRAGRDGKQSYCRLYYANSDQNAISFLLKKDLEEGKSDKKEDKTRQKVARAAYARFERMIEYCRSTDKCRHLTLAQEFSLCEDVELLSRGCKTSCDYCVDPKGLKKRCEKSQGWKTKIGASSNGFSKASKKAKADDEDSFYLSRHDTSYEDLYRGTTERDCDSSGGFQSASSYVQKKPMLDIVKAEFARRKRLK</sequence>
<keyword evidence="8" id="KW-0539">Nucleus</keyword>
<dbReference type="InterPro" id="IPR014001">
    <property type="entry name" value="Helicase_ATP-bd"/>
</dbReference>
<accession>A0ABQ7S7N5</accession>
<evidence type="ECO:0000259" key="9">
    <source>
        <dbReference type="PROSITE" id="PS51192"/>
    </source>
</evidence>
<name>A0ABQ7S7N5_9ACAR</name>
<evidence type="ECO:0000256" key="5">
    <source>
        <dbReference type="ARBA" id="ARBA00022840"/>
    </source>
</evidence>